<keyword evidence="5" id="KW-1185">Reference proteome</keyword>
<evidence type="ECO:0000256" key="2">
    <source>
        <dbReference type="ARBA" id="ARBA00023080"/>
    </source>
</evidence>
<keyword evidence="3" id="KW-1133">Transmembrane helix</keyword>
<dbReference type="PANTHER" id="PTHR42680:SF3">
    <property type="entry name" value="DCTP DEAMINASE"/>
    <property type="match status" value="1"/>
</dbReference>
<dbReference type="AlphaFoldDB" id="A0A919AED4"/>
<dbReference type="Gene3D" id="2.70.40.10">
    <property type="match status" value="1"/>
</dbReference>
<keyword evidence="2" id="KW-0546">Nucleotide metabolism</keyword>
<gene>
    <name evidence="4" type="ORF">GCM10018772_29880</name>
</gene>
<dbReference type="GO" id="GO:0015949">
    <property type="term" value="P:nucleobase-containing small molecule interconversion"/>
    <property type="evidence" value="ECO:0007669"/>
    <property type="project" value="TreeGrafter"/>
</dbReference>
<keyword evidence="3" id="KW-0812">Transmembrane</keyword>
<dbReference type="SUPFAM" id="SSF51283">
    <property type="entry name" value="dUTPase-like"/>
    <property type="match status" value="1"/>
</dbReference>
<evidence type="ECO:0000256" key="1">
    <source>
        <dbReference type="ARBA" id="ARBA00022801"/>
    </source>
</evidence>
<dbReference type="EMBL" id="BNBI01000006">
    <property type="protein sequence ID" value="GHF03080.1"/>
    <property type="molecule type" value="Genomic_DNA"/>
</dbReference>
<dbReference type="InterPro" id="IPR011962">
    <property type="entry name" value="dCTP_deaminase"/>
</dbReference>
<name>A0A919AED4_9ACTN</name>
<protein>
    <recommendedName>
        <fullName evidence="6">dUTPase-like domain-containing protein</fullName>
    </recommendedName>
</protein>
<dbReference type="PANTHER" id="PTHR42680">
    <property type="entry name" value="DCTP DEAMINASE"/>
    <property type="match status" value="1"/>
</dbReference>
<keyword evidence="3" id="KW-0472">Membrane</keyword>
<dbReference type="GO" id="GO:0006229">
    <property type="term" value="P:dUTP biosynthetic process"/>
    <property type="evidence" value="ECO:0007669"/>
    <property type="project" value="InterPro"/>
</dbReference>
<dbReference type="Proteomes" id="UP000630718">
    <property type="component" value="Unassembled WGS sequence"/>
</dbReference>
<sequence>MLDLRNKQLQELAPRRRWKKIELRPGETIDLKPNEVLLGRTYEKFSIPPAFAAKIEGRSSYARLGLMIHCTGDFINPGWRGHMPVELVSFARSNVRLSPLMPIAQLILVKLTEDPERHYGHQSLESKYLEDDGGPSYWWKDKLFSRIAQQIGGHNLHSDISESIAEQLAPDISVGALERLHRYIQRKPVGEIDSGAELMDGFAKSEDRRRKTGKMLRALSVTVASLLTGTSVSRLFVPPIGWGHFSLWIAAIIALVVSGFAFWYKADDHYGEKELNARRETLTHNG</sequence>
<dbReference type="CDD" id="cd07557">
    <property type="entry name" value="trimeric_dUTPase"/>
    <property type="match status" value="1"/>
</dbReference>
<dbReference type="NCBIfam" id="TIGR02274">
    <property type="entry name" value="dCTP_deam"/>
    <property type="match status" value="1"/>
</dbReference>
<dbReference type="InterPro" id="IPR036157">
    <property type="entry name" value="dUTPase-like_sf"/>
</dbReference>
<dbReference type="InterPro" id="IPR033704">
    <property type="entry name" value="dUTPase_trimeric"/>
</dbReference>
<proteinExistence type="predicted"/>
<keyword evidence="1" id="KW-0378">Hydrolase</keyword>
<dbReference type="GO" id="GO:0008829">
    <property type="term" value="F:dCTP deaminase activity"/>
    <property type="evidence" value="ECO:0007669"/>
    <property type="project" value="InterPro"/>
</dbReference>
<organism evidence="4 5">
    <name type="scientific">Streptomyces fumanus</name>
    <dbReference type="NCBI Taxonomy" id="67302"/>
    <lineage>
        <taxon>Bacteria</taxon>
        <taxon>Bacillati</taxon>
        <taxon>Actinomycetota</taxon>
        <taxon>Actinomycetes</taxon>
        <taxon>Kitasatosporales</taxon>
        <taxon>Streptomycetaceae</taxon>
        <taxon>Streptomyces</taxon>
    </lineage>
</organism>
<reference evidence="4" key="2">
    <citation type="submission" date="2020-09" db="EMBL/GenBank/DDBJ databases">
        <authorList>
            <person name="Sun Q."/>
            <person name="Ohkuma M."/>
        </authorList>
    </citation>
    <scope>NUCLEOTIDE SEQUENCE</scope>
    <source>
        <strain evidence="4">JCM 4477</strain>
    </source>
</reference>
<comment type="caution">
    <text evidence="4">The sequence shown here is derived from an EMBL/GenBank/DDBJ whole genome shotgun (WGS) entry which is preliminary data.</text>
</comment>
<accession>A0A919AED4</accession>
<evidence type="ECO:0000256" key="3">
    <source>
        <dbReference type="SAM" id="Phobius"/>
    </source>
</evidence>
<evidence type="ECO:0000313" key="4">
    <source>
        <dbReference type="EMBL" id="GHF03080.1"/>
    </source>
</evidence>
<reference evidence="4" key="1">
    <citation type="journal article" date="2014" name="Int. J. Syst. Evol. Microbiol.">
        <title>Complete genome sequence of Corynebacterium casei LMG S-19264T (=DSM 44701T), isolated from a smear-ripened cheese.</title>
        <authorList>
            <consortium name="US DOE Joint Genome Institute (JGI-PGF)"/>
            <person name="Walter F."/>
            <person name="Albersmeier A."/>
            <person name="Kalinowski J."/>
            <person name="Ruckert C."/>
        </authorList>
    </citation>
    <scope>NUCLEOTIDE SEQUENCE</scope>
    <source>
        <strain evidence="4">JCM 4477</strain>
    </source>
</reference>
<feature type="transmembrane region" description="Helical" evidence="3">
    <location>
        <begin position="218"/>
        <end position="236"/>
    </location>
</feature>
<evidence type="ECO:0008006" key="6">
    <source>
        <dbReference type="Google" id="ProtNLM"/>
    </source>
</evidence>
<feature type="transmembrane region" description="Helical" evidence="3">
    <location>
        <begin position="242"/>
        <end position="264"/>
    </location>
</feature>
<dbReference type="Pfam" id="PF22769">
    <property type="entry name" value="DCD"/>
    <property type="match status" value="1"/>
</dbReference>
<evidence type="ECO:0000313" key="5">
    <source>
        <dbReference type="Proteomes" id="UP000630718"/>
    </source>
</evidence>